<evidence type="ECO:0000313" key="1">
    <source>
        <dbReference type="EMBL" id="MBE1533163.1"/>
    </source>
</evidence>
<reference evidence="1 2" key="1">
    <citation type="submission" date="2020-10" db="EMBL/GenBank/DDBJ databases">
        <title>Sequencing the genomes of 1000 actinobacteria strains.</title>
        <authorList>
            <person name="Klenk H.-P."/>
        </authorList>
    </citation>
    <scope>NUCLEOTIDE SEQUENCE [LARGE SCALE GENOMIC DNA]</scope>
    <source>
        <strain evidence="1 2">DSM 46744</strain>
    </source>
</reference>
<dbReference type="RefSeq" id="WP_192759759.1">
    <property type="nucleotide sequence ID" value="NZ_JADBDZ010000001.1"/>
</dbReference>
<comment type="caution">
    <text evidence="1">The sequence shown here is derived from an EMBL/GenBank/DDBJ whole genome shotgun (WGS) entry which is preliminary data.</text>
</comment>
<dbReference type="SUPFAM" id="SSF53448">
    <property type="entry name" value="Nucleotide-diphospho-sugar transferases"/>
    <property type="match status" value="1"/>
</dbReference>
<gene>
    <name evidence="1" type="ORF">H4W34_002996</name>
</gene>
<sequence length="290" mass="32338">MIPVAVFAFRRPDVLARTLEALRGERIPLLIAFSDGPRHAADEPGVRAVREVLHAVDWCPVEIVERDANLGLGRSVRAGAGHVLGRHESAIFLEEDIVCNPGTYAYLSAALRHYAADERVFSVTGWTHPMITPATTRPYFDGKGECWAWGTWRRAWLGADRPAEDVMRDCAARGIDVERYGSDMPKMAAEAASRNLWAVGWWYHHMLSGGLCLRPPRSLCEHVGWDDRATTATPDGLRWRNPPLEPSPPVPMEWPEPIEHPDCPNLWRAAIGDPPRIPHTISPISGASQW</sequence>
<name>A0ABR9JRZ7_9ACTN</name>
<proteinExistence type="predicted"/>
<dbReference type="Gene3D" id="3.90.550.10">
    <property type="entry name" value="Spore Coat Polysaccharide Biosynthesis Protein SpsA, Chain A"/>
    <property type="match status" value="1"/>
</dbReference>
<organism evidence="1 2">
    <name type="scientific">Actinomadura algeriensis</name>
    <dbReference type="NCBI Taxonomy" id="1679523"/>
    <lineage>
        <taxon>Bacteria</taxon>
        <taxon>Bacillati</taxon>
        <taxon>Actinomycetota</taxon>
        <taxon>Actinomycetes</taxon>
        <taxon>Streptosporangiales</taxon>
        <taxon>Thermomonosporaceae</taxon>
        <taxon>Actinomadura</taxon>
    </lineage>
</organism>
<dbReference type="EMBL" id="JADBDZ010000001">
    <property type="protein sequence ID" value="MBE1533163.1"/>
    <property type="molecule type" value="Genomic_DNA"/>
</dbReference>
<protein>
    <recommendedName>
        <fullName evidence="3">Glycosyl transferase family 2</fullName>
    </recommendedName>
</protein>
<accession>A0ABR9JRZ7</accession>
<dbReference type="InterPro" id="IPR029044">
    <property type="entry name" value="Nucleotide-diphossugar_trans"/>
</dbReference>
<keyword evidence="2" id="KW-1185">Reference proteome</keyword>
<evidence type="ECO:0000313" key="2">
    <source>
        <dbReference type="Proteomes" id="UP000627838"/>
    </source>
</evidence>
<evidence type="ECO:0008006" key="3">
    <source>
        <dbReference type="Google" id="ProtNLM"/>
    </source>
</evidence>
<dbReference type="Proteomes" id="UP000627838">
    <property type="component" value="Unassembled WGS sequence"/>
</dbReference>